<evidence type="ECO:0000256" key="9">
    <source>
        <dbReference type="ARBA" id="ARBA00022801"/>
    </source>
</evidence>
<accession>A0A9D1K9Q8</accession>
<evidence type="ECO:0000256" key="4">
    <source>
        <dbReference type="ARBA" id="ARBA00022475"/>
    </source>
</evidence>
<dbReference type="InterPro" id="IPR023346">
    <property type="entry name" value="Lysozyme-like_dom_sf"/>
</dbReference>
<dbReference type="GO" id="GO:0009252">
    <property type="term" value="P:peptidoglycan biosynthetic process"/>
    <property type="evidence" value="ECO:0007669"/>
    <property type="project" value="UniProtKB-KW"/>
</dbReference>
<dbReference type="Gene3D" id="3.40.710.10">
    <property type="entry name" value="DD-peptidase/beta-lactamase superfamily"/>
    <property type="match status" value="1"/>
</dbReference>
<keyword evidence="13" id="KW-0511">Multifunctional enzyme</keyword>
<dbReference type="Proteomes" id="UP000886893">
    <property type="component" value="Unassembled WGS sequence"/>
</dbReference>
<dbReference type="FunFam" id="1.10.3810.10:FF:000001">
    <property type="entry name" value="Penicillin-binding protein 1A"/>
    <property type="match status" value="1"/>
</dbReference>
<evidence type="ECO:0000259" key="17">
    <source>
        <dbReference type="Pfam" id="PF00905"/>
    </source>
</evidence>
<dbReference type="SUPFAM" id="SSF56601">
    <property type="entry name" value="beta-lactamase/transpeptidase-like"/>
    <property type="match status" value="1"/>
</dbReference>
<protein>
    <submittedName>
        <fullName evidence="19">Transglycosylase domain-containing protein</fullName>
    </submittedName>
</protein>
<dbReference type="InterPro" id="IPR050396">
    <property type="entry name" value="Glycosyltr_51/Transpeptidase"/>
</dbReference>
<dbReference type="GO" id="GO:0008658">
    <property type="term" value="F:penicillin binding"/>
    <property type="evidence" value="ECO:0007669"/>
    <property type="project" value="InterPro"/>
</dbReference>
<evidence type="ECO:0000313" key="20">
    <source>
        <dbReference type="Proteomes" id="UP000886893"/>
    </source>
</evidence>
<dbReference type="PANTHER" id="PTHR32282:SF11">
    <property type="entry name" value="PENICILLIN-BINDING PROTEIN 1B"/>
    <property type="match status" value="1"/>
</dbReference>
<dbReference type="Pfam" id="PF00905">
    <property type="entry name" value="Transpeptidase"/>
    <property type="match status" value="1"/>
</dbReference>
<comment type="similarity">
    <text evidence="2">In the C-terminal section; belongs to the transpeptidase family.</text>
</comment>
<evidence type="ECO:0000256" key="13">
    <source>
        <dbReference type="ARBA" id="ARBA00023268"/>
    </source>
</evidence>
<evidence type="ECO:0000256" key="5">
    <source>
        <dbReference type="ARBA" id="ARBA00022645"/>
    </source>
</evidence>
<proteinExistence type="inferred from homology"/>
<evidence type="ECO:0000256" key="1">
    <source>
        <dbReference type="ARBA" id="ARBA00004236"/>
    </source>
</evidence>
<dbReference type="Gene3D" id="1.10.3810.10">
    <property type="entry name" value="Biosynthetic peptidoglycan transglycosylase-like"/>
    <property type="match status" value="1"/>
</dbReference>
<dbReference type="InterPro" id="IPR001460">
    <property type="entry name" value="PCN-bd_Tpept"/>
</dbReference>
<keyword evidence="6" id="KW-0645">Protease</keyword>
<dbReference type="AlphaFoldDB" id="A0A9D1K9Q8"/>
<gene>
    <name evidence="19" type="ORF">IAD04_03710</name>
</gene>
<evidence type="ECO:0000256" key="14">
    <source>
        <dbReference type="ARBA" id="ARBA00023316"/>
    </source>
</evidence>
<dbReference type="GO" id="GO:0005886">
    <property type="term" value="C:plasma membrane"/>
    <property type="evidence" value="ECO:0007669"/>
    <property type="project" value="UniProtKB-SubCell"/>
</dbReference>
<dbReference type="GO" id="GO:0008360">
    <property type="term" value="P:regulation of cell shape"/>
    <property type="evidence" value="ECO:0007669"/>
    <property type="project" value="UniProtKB-KW"/>
</dbReference>
<keyword evidence="4" id="KW-1003">Cell membrane</keyword>
<evidence type="ECO:0000313" key="19">
    <source>
        <dbReference type="EMBL" id="HIT17472.1"/>
    </source>
</evidence>
<keyword evidence="9" id="KW-0378">Hydrolase</keyword>
<evidence type="ECO:0000256" key="2">
    <source>
        <dbReference type="ARBA" id="ARBA00007090"/>
    </source>
</evidence>
<keyword evidence="5" id="KW-0121">Carboxypeptidase</keyword>
<dbReference type="GO" id="GO:0030288">
    <property type="term" value="C:outer membrane-bounded periplasmic space"/>
    <property type="evidence" value="ECO:0007669"/>
    <property type="project" value="TreeGrafter"/>
</dbReference>
<evidence type="ECO:0000256" key="8">
    <source>
        <dbReference type="ARBA" id="ARBA00022679"/>
    </source>
</evidence>
<evidence type="ECO:0000256" key="6">
    <source>
        <dbReference type="ARBA" id="ARBA00022670"/>
    </source>
</evidence>
<name>A0A9D1K9Q8_9FIRM</name>
<dbReference type="GO" id="GO:0008955">
    <property type="term" value="F:peptidoglycan glycosyltransferase activity"/>
    <property type="evidence" value="ECO:0007669"/>
    <property type="project" value="UniProtKB-EC"/>
</dbReference>
<organism evidence="19 20">
    <name type="scientific">Candidatus Caccosoma faecigallinarum</name>
    <dbReference type="NCBI Taxonomy" id="2840720"/>
    <lineage>
        <taxon>Bacteria</taxon>
        <taxon>Bacillati</taxon>
        <taxon>Bacillota</taxon>
        <taxon>Bacillota incertae sedis</taxon>
        <taxon>Candidatus Caccosoma</taxon>
    </lineage>
</organism>
<dbReference type="InterPro" id="IPR001264">
    <property type="entry name" value="Glyco_trans_51"/>
</dbReference>
<feature type="domain" description="Glycosyl transferase family 51" evidence="18">
    <location>
        <begin position="1"/>
        <end position="162"/>
    </location>
</feature>
<evidence type="ECO:0000256" key="10">
    <source>
        <dbReference type="ARBA" id="ARBA00022960"/>
    </source>
</evidence>
<dbReference type="GO" id="GO:0006508">
    <property type="term" value="P:proteolysis"/>
    <property type="evidence" value="ECO:0007669"/>
    <property type="project" value="UniProtKB-KW"/>
</dbReference>
<keyword evidence="12" id="KW-0472">Membrane</keyword>
<dbReference type="GO" id="GO:0009002">
    <property type="term" value="F:serine-type D-Ala-D-Ala carboxypeptidase activity"/>
    <property type="evidence" value="ECO:0007669"/>
    <property type="project" value="UniProtKB-EC"/>
</dbReference>
<evidence type="ECO:0000256" key="15">
    <source>
        <dbReference type="ARBA" id="ARBA00034000"/>
    </source>
</evidence>
<evidence type="ECO:0000259" key="18">
    <source>
        <dbReference type="Pfam" id="PF00912"/>
    </source>
</evidence>
<keyword evidence="7" id="KW-0328">Glycosyltransferase</keyword>
<feature type="domain" description="Penicillin-binding protein transpeptidase" evidence="17">
    <location>
        <begin position="250"/>
        <end position="497"/>
    </location>
</feature>
<comment type="catalytic activity">
    <reaction evidence="15">
        <text>Preferential cleavage: (Ac)2-L-Lys-D-Ala-|-D-Ala. Also transpeptidation of peptidyl-alanyl moieties that are N-acyl substituents of D-alanine.</text>
        <dbReference type="EC" id="3.4.16.4"/>
    </reaction>
</comment>
<comment type="subcellular location">
    <subcellularLocation>
        <location evidence="1">Cell membrane</location>
    </subcellularLocation>
</comment>
<evidence type="ECO:0000256" key="12">
    <source>
        <dbReference type="ARBA" id="ARBA00023136"/>
    </source>
</evidence>
<dbReference type="InterPro" id="IPR012338">
    <property type="entry name" value="Beta-lactam/transpept-like"/>
</dbReference>
<evidence type="ECO:0000256" key="11">
    <source>
        <dbReference type="ARBA" id="ARBA00022984"/>
    </source>
</evidence>
<dbReference type="GO" id="GO:0071555">
    <property type="term" value="P:cell wall organization"/>
    <property type="evidence" value="ECO:0007669"/>
    <property type="project" value="UniProtKB-KW"/>
</dbReference>
<reference evidence="19" key="1">
    <citation type="submission" date="2020-10" db="EMBL/GenBank/DDBJ databases">
        <authorList>
            <person name="Gilroy R."/>
        </authorList>
    </citation>
    <scope>NUCLEOTIDE SEQUENCE</scope>
    <source>
        <strain evidence="19">14508</strain>
    </source>
</reference>
<dbReference type="SUPFAM" id="SSF53955">
    <property type="entry name" value="Lysozyme-like"/>
    <property type="match status" value="1"/>
</dbReference>
<keyword evidence="8" id="KW-0808">Transferase</keyword>
<dbReference type="Pfam" id="PF00912">
    <property type="entry name" value="Transgly"/>
    <property type="match status" value="1"/>
</dbReference>
<keyword evidence="14" id="KW-0961">Cell wall biogenesis/degradation</keyword>
<comment type="similarity">
    <text evidence="3">In the N-terminal section; belongs to the glycosyltransferase 51 family.</text>
</comment>
<evidence type="ECO:0000256" key="7">
    <source>
        <dbReference type="ARBA" id="ARBA00022676"/>
    </source>
</evidence>
<dbReference type="InterPro" id="IPR036950">
    <property type="entry name" value="PBP_transglycosylase"/>
</dbReference>
<evidence type="ECO:0000256" key="3">
    <source>
        <dbReference type="ARBA" id="ARBA00007739"/>
    </source>
</evidence>
<dbReference type="EMBL" id="DVKI01000117">
    <property type="protein sequence ID" value="HIT17472.1"/>
    <property type="molecule type" value="Genomic_DNA"/>
</dbReference>
<feature type="non-terminal residue" evidence="19">
    <location>
        <position position="1"/>
    </location>
</feature>
<evidence type="ECO:0000256" key="16">
    <source>
        <dbReference type="ARBA" id="ARBA00049902"/>
    </source>
</evidence>
<comment type="catalytic activity">
    <reaction evidence="16">
        <text>[GlcNAc-(1-&gt;4)-Mur2Ac(oyl-L-Ala-gamma-D-Glu-L-Lys-D-Ala-D-Ala)](n)-di-trans,octa-cis-undecaprenyl diphosphate + beta-D-GlcNAc-(1-&gt;4)-Mur2Ac(oyl-L-Ala-gamma-D-Glu-L-Lys-D-Ala-D-Ala)-di-trans,octa-cis-undecaprenyl diphosphate = [GlcNAc-(1-&gt;4)-Mur2Ac(oyl-L-Ala-gamma-D-Glu-L-Lys-D-Ala-D-Ala)](n+1)-di-trans,octa-cis-undecaprenyl diphosphate + di-trans,octa-cis-undecaprenyl diphosphate + H(+)</text>
        <dbReference type="Rhea" id="RHEA:23708"/>
        <dbReference type="Rhea" id="RHEA-COMP:9602"/>
        <dbReference type="Rhea" id="RHEA-COMP:9603"/>
        <dbReference type="ChEBI" id="CHEBI:15378"/>
        <dbReference type="ChEBI" id="CHEBI:58405"/>
        <dbReference type="ChEBI" id="CHEBI:60033"/>
        <dbReference type="ChEBI" id="CHEBI:78435"/>
        <dbReference type="EC" id="2.4.99.28"/>
    </reaction>
</comment>
<sequence>QYVSLKQMSPYLPIAFIAAEDQNFYQHYGYDLGGILRAAFNTIFKGNTQGGSTITQQLARTLFLSNEKTLSRKIQEAILTARIEMNYSKDEILEQYLNSIYLGHDLYGVAVASRYYFNKSCQDLTLDEAAMLAGIANAPAINAPDIHYEKALKRKNYVLSNLYENKQITKEIYETYKNIDTPIQIQPLAKENAYQFYQREIVKELKNLGLYTKKNLAVGLNIYTSFSTKVTDIVYQVLQQFRPNTDTQAAILVLKPYTNQILAMAGSFSVEDEYNRALMSVRQVGSTIKPCIYYMALDYGFTPISKFKSEKTTFHIEGIGDYSPQNSNHVYANRDITMIEAVAVSDNIYSTKTLLFLGTSKLNDFLSLFGVDANNEVPSAALGVHELTLLQLASIYNTFASEGKYYEPKFIQKVTDKRGKVLYQAKQTGKQILNPSTTLILNQLLRAPFDANAQGYATPTLLNYQPDAIYAAKTGSTLQDSLVVAYNPNYTIAVWVGKDNNEPLYETSLSRKMFEEIANRLTTKENVNDWYEKGLFLKEEKINPLTGYDDPNGSYYWFKD</sequence>
<keyword evidence="10" id="KW-0133">Cell shape</keyword>
<dbReference type="PANTHER" id="PTHR32282">
    <property type="entry name" value="BINDING PROTEIN TRANSPEPTIDASE, PUTATIVE-RELATED"/>
    <property type="match status" value="1"/>
</dbReference>
<reference evidence="19" key="2">
    <citation type="journal article" date="2021" name="PeerJ">
        <title>Extensive microbial diversity within the chicken gut microbiome revealed by metagenomics and culture.</title>
        <authorList>
            <person name="Gilroy R."/>
            <person name="Ravi A."/>
            <person name="Getino M."/>
            <person name="Pursley I."/>
            <person name="Horton D.L."/>
            <person name="Alikhan N.F."/>
            <person name="Baker D."/>
            <person name="Gharbi K."/>
            <person name="Hall N."/>
            <person name="Watson M."/>
            <person name="Adriaenssens E.M."/>
            <person name="Foster-Nyarko E."/>
            <person name="Jarju S."/>
            <person name="Secka A."/>
            <person name="Antonio M."/>
            <person name="Oren A."/>
            <person name="Chaudhuri R.R."/>
            <person name="La Ragione R."/>
            <person name="Hildebrand F."/>
            <person name="Pallen M.J."/>
        </authorList>
    </citation>
    <scope>NUCLEOTIDE SEQUENCE</scope>
    <source>
        <strain evidence="19">14508</strain>
    </source>
</reference>
<keyword evidence="11" id="KW-0573">Peptidoglycan synthesis</keyword>
<comment type="caution">
    <text evidence="19">The sequence shown here is derived from an EMBL/GenBank/DDBJ whole genome shotgun (WGS) entry which is preliminary data.</text>
</comment>